<name>A0A512NK86_9HYPH</name>
<evidence type="ECO:0000313" key="3">
    <source>
        <dbReference type="Proteomes" id="UP000321058"/>
    </source>
</evidence>
<comment type="caution">
    <text evidence="2">The sequence shown here is derived from an EMBL/GenBank/DDBJ whole genome shotgun (WGS) entry which is preliminary data.</text>
</comment>
<gene>
    <name evidence="2" type="ORF">RSO01_65240</name>
</gene>
<dbReference type="EMBL" id="BKAJ01000127">
    <property type="protein sequence ID" value="GEP59358.1"/>
    <property type="molecule type" value="Genomic_DNA"/>
</dbReference>
<feature type="transmembrane region" description="Helical" evidence="1">
    <location>
        <begin position="99"/>
        <end position="122"/>
    </location>
</feature>
<organism evidence="2 3">
    <name type="scientific">Reyranella soli</name>
    <dbReference type="NCBI Taxonomy" id="1230389"/>
    <lineage>
        <taxon>Bacteria</taxon>
        <taxon>Pseudomonadati</taxon>
        <taxon>Pseudomonadota</taxon>
        <taxon>Alphaproteobacteria</taxon>
        <taxon>Hyphomicrobiales</taxon>
        <taxon>Reyranellaceae</taxon>
        <taxon>Reyranella</taxon>
    </lineage>
</organism>
<sequence>MLDGMWTALAFAIVGAIHLMPVAPVFVPETLSRLYGIAPSDTTLLVLMRHRALLLALVGILCLWASWAPGVRPAALLAAAINVVGFLGFYALYGNPAGALRTIAIADLVALPPLAFAAWMTLMRT</sequence>
<dbReference type="Proteomes" id="UP000321058">
    <property type="component" value="Unassembled WGS sequence"/>
</dbReference>
<dbReference type="AlphaFoldDB" id="A0A512NK86"/>
<protein>
    <recommendedName>
        <fullName evidence="4">Phosphopantetheine adenylyltransferase</fullName>
    </recommendedName>
</protein>
<proteinExistence type="predicted"/>
<keyword evidence="3" id="KW-1185">Reference proteome</keyword>
<accession>A0A512NK86</accession>
<evidence type="ECO:0008006" key="4">
    <source>
        <dbReference type="Google" id="ProtNLM"/>
    </source>
</evidence>
<keyword evidence="1" id="KW-0472">Membrane</keyword>
<keyword evidence="1" id="KW-1133">Transmembrane helix</keyword>
<feature type="transmembrane region" description="Helical" evidence="1">
    <location>
        <begin position="74"/>
        <end position="93"/>
    </location>
</feature>
<keyword evidence="1" id="KW-0812">Transmembrane</keyword>
<reference evidence="2 3" key="1">
    <citation type="submission" date="2019-07" db="EMBL/GenBank/DDBJ databases">
        <title>Whole genome shotgun sequence of Reyranella soli NBRC 108950.</title>
        <authorList>
            <person name="Hosoyama A."/>
            <person name="Uohara A."/>
            <person name="Ohji S."/>
            <person name="Ichikawa N."/>
        </authorList>
    </citation>
    <scope>NUCLEOTIDE SEQUENCE [LARGE SCALE GENOMIC DNA]</scope>
    <source>
        <strain evidence="2 3">NBRC 108950</strain>
    </source>
</reference>
<evidence type="ECO:0000256" key="1">
    <source>
        <dbReference type="SAM" id="Phobius"/>
    </source>
</evidence>
<evidence type="ECO:0000313" key="2">
    <source>
        <dbReference type="EMBL" id="GEP59358.1"/>
    </source>
</evidence>
<feature type="transmembrane region" description="Helical" evidence="1">
    <location>
        <begin position="48"/>
        <end position="67"/>
    </location>
</feature>